<evidence type="ECO:0000313" key="6">
    <source>
        <dbReference type="Proteomes" id="UP000077315"/>
    </source>
</evidence>
<evidence type="ECO:0000256" key="1">
    <source>
        <dbReference type="ARBA" id="ARBA00004173"/>
    </source>
</evidence>
<evidence type="ECO:0000313" key="5">
    <source>
        <dbReference type="EMBL" id="OAD69241.1"/>
    </source>
</evidence>
<dbReference type="InParanoid" id="A0A162ZVA8"/>
<reference evidence="6" key="1">
    <citation type="submission" date="2015-06" db="EMBL/GenBank/DDBJ databases">
        <title>Expansion of signal transduction pathways in fungi by whole-genome duplication.</title>
        <authorList>
            <consortium name="DOE Joint Genome Institute"/>
            <person name="Corrochano L.M."/>
            <person name="Kuo A."/>
            <person name="Marcet-Houben M."/>
            <person name="Polaino S."/>
            <person name="Salamov A."/>
            <person name="Villalobos J.M."/>
            <person name="Alvarez M.I."/>
            <person name="Avalos J."/>
            <person name="Benito E.P."/>
            <person name="Benoit I."/>
            <person name="Burger G."/>
            <person name="Camino L.P."/>
            <person name="Canovas D."/>
            <person name="Cerda-Olmedo E."/>
            <person name="Cheng J.-F."/>
            <person name="Dominguez A."/>
            <person name="Elias M."/>
            <person name="Eslava A.P."/>
            <person name="Glaser F."/>
            <person name="Grimwood J."/>
            <person name="Gutierrez G."/>
            <person name="Heitman J."/>
            <person name="Henrissat B."/>
            <person name="Iturriaga E.A."/>
            <person name="Lang B.F."/>
            <person name="Lavin J.L."/>
            <person name="Lee S."/>
            <person name="Li W."/>
            <person name="Lindquist E."/>
            <person name="Lopez-Garcia S."/>
            <person name="Luque E.M."/>
            <person name="Marcos A.T."/>
            <person name="Martin J."/>
            <person name="McCluskey K."/>
            <person name="Medina H.R."/>
            <person name="Miralles-Duran A."/>
            <person name="Miyazaki A."/>
            <person name="Munoz-Torres E."/>
            <person name="Oguiza J.A."/>
            <person name="Ohm R."/>
            <person name="Olmedo M."/>
            <person name="Orejas M."/>
            <person name="Ortiz-Castellanos L."/>
            <person name="Pisabarro A.G."/>
            <person name="Rodriguez-Romero J."/>
            <person name="Ruiz-Herrera J."/>
            <person name="Ruiz-Vazquez R."/>
            <person name="Sanz C."/>
            <person name="Schackwitz W."/>
            <person name="Schmutz J."/>
            <person name="Shahriari M."/>
            <person name="Shelest E."/>
            <person name="Silva-Franco F."/>
            <person name="Soanes D."/>
            <person name="Syed K."/>
            <person name="Tagua V.G."/>
            <person name="Talbot N.J."/>
            <person name="Thon M."/>
            <person name="De vries R.P."/>
            <person name="Wiebenga A."/>
            <person name="Yadav J.S."/>
            <person name="Braun E.L."/>
            <person name="Baker S."/>
            <person name="Garre V."/>
            <person name="Horwitz B."/>
            <person name="Torres-Martinez S."/>
            <person name="Idnurm A."/>
            <person name="Herrera-Estrella A."/>
            <person name="Gabaldon T."/>
            <person name="Grigoriev I.V."/>
        </authorList>
    </citation>
    <scope>NUCLEOTIDE SEQUENCE [LARGE SCALE GENOMIC DNA]</scope>
    <source>
        <strain evidence="6">NRRL 1555(-)</strain>
    </source>
</reference>
<accession>A0A162ZVA8</accession>
<evidence type="ECO:0000256" key="4">
    <source>
        <dbReference type="ARBA" id="ARBA00023157"/>
    </source>
</evidence>
<keyword evidence="6" id="KW-1185">Reference proteome</keyword>
<comment type="similarity">
    <text evidence="2">Belongs to the cytochrome c oxidase subunit 6B family.</text>
</comment>
<dbReference type="STRING" id="763407.A0A162ZVA8"/>
<evidence type="ECO:0000256" key="3">
    <source>
        <dbReference type="ARBA" id="ARBA00023128"/>
    </source>
</evidence>
<evidence type="ECO:0000256" key="2">
    <source>
        <dbReference type="ARBA" id="ARBA00006425"/>
    </source>
</evidence>
<sequence length="93" mass="10910">MSALPESSKPPTRAERKHCWKLRDEYFTCLDKISIIDPAIVDKDPSRAEGCLDSKKKYEDGCMASWVEYFNKRRVIDVRQKQYLEFSEKMSGK</sequence>
<dbReference type="InterPro" id="IPR036549">
    <property type="entry name" value="CX6/COA6-like_sf"/>
</dbReference>
<keyword evidence="4" id="KW-1015">Disulfide bond</keyword>
<dbReference type="PANTHER" id="PTHR47677">
    <property type="entry name" value="CYTOCHROME C OXIDASE ASSEMBLY FACTOR 6"/>
    <property type="match status" value="1"/>
</dbReference>
<protein>
    <submittedName>
        <fullName evidence="5">Cytochrome c oxidase subunit 6B COX6B</fullName>
    </submittedName>
</protein>
<dbReference type="InterPro" id="IPR048280">
    <property type="entry name" value="COX6B-like"/>
</dbReference>
<organism evidence="5 6">
    <name type="scientific">Phycomyces blakesleeanus (strain ATCC 8743b / DSM 1359 / FGSC 10004 / NBRC 33097 / NRRL 1555)</name>
    <dbReference type="NCBI Taxonomy" id="763407"/>
    <lineage>
        <taxon>Eukaryota</taxon>
        <taxon>Fungi</taxon>
        <taxon>Fungi incertae sedis</taxon>
        <taxon>Mucoromycota</taxon>
        <taxon>Mucoromycotina</taxon>
        <taxon>Mucoromycetes</taxon>
        <taxon>Mucorales</taxon>
        <taxon>Phycomycetaceae</taxon>
        <taxon>Phycomyces</taxon>
    </lineage>
</organism>
<dbReference type="VEuPathDB" id="FungiDB:PHYBLDRAFT_21891"/>
<dbReference type="Proteomes" id="UP000077315">
    <property type="component" value="Unassembled WGS sequence"/>
</dbReference>
<dbReference type="RefSeq" id="XP_018287281.1">
    <property type="nucleotide sequence ID" value="XM_018439768.1"/>
</dbReference>
<dbReference type="EMBL" id="KV440992">
    <property type="protein sequence ID" value="OAD69241.1"/>
    <property type="molecule type" value="Genomic_DNA"/>
</dbReference>
<dbReference type="OrthoDB" id="5545577at2759"/>
<dbReference type="FunCoup" id="A0A162ZVA8">
    <property type="interactions" value="23"/>
</dbReference>
<name>A0A162ZVA8_PHYB8</name>
<dbReference type="GO" id="GO:0005739">
    <property type="term" value="C:mitochondrion"/>
    <property type="evidence" value="ECO:0007669"/>
    <property type="project" value="UniProtKB-SubCell"/>
</dbReference>
<dbReference type="PANTHER" id="PTHR47677:SF1">
    <property type="entry name" value="CYTOCHROME C OXIDASE ASSEMBLY FACTOR 6"/>
    <property type="match status" value="1"/>
</dbReference>
<dbReference type="AlphaFoldDB" id="A0A162ZVA8"/>
<proteinExistence type="inferred from homology"/>
<dbReference type="Gene3D" id="1.10.10.140">
    <property type="entry name" value="Cytochrome c oxidase, subunit VIb"/>
    <property type="match status" value="1"/>
</dbReference>
<dbReference type="SUPFAM" id="SSF47694">
    <property type="entry name" value="Cytochrome c oxidase subunit h"/>
    <property type="match status" value="1"/>
</dbReference>
<comment type="subcellular location">
    <subcellularLocation>
        <location evidence="1">Mitochondrion</location>
    </subcellularLocation>
</comment>
<dbReference type="GeneID" id="29000674"/>
<dbReference type="InterPro" id="IPR048281">
    <property type="entry name" value="COA6_fun"/>
</dbReference>
<keyword evidence="3" id="KW-0496">Mitochondrion</keyword>
<gene>
    <name evidence="5" type="primary">COX6B</name>
    <name evidence="5" type="ORF">PHYBLDRAFT_21891</name>
</gene>
<dbReference type="Pfam" id="PF02297">
    <property type="entry name" value="COX6B"/>
    <property type="match status" value="1"/>
</dbReference>